<dbReference type="Proteomes" id="UP000433876">
    <property type="component" value="Unassembled WGS sequence"/>
</dbReference>
<feature type="compositionally biased region" description="Basic and acidic residues" evidence="1">
    <location>
        <begin position="696"/>
        <end position="708"/>
    </location>
</feature>
<feature type="region of interest" description="Disordered" evidence="1">
    <location>
        <begin position="347"/>
        <end position="423"/>
    </location>
</feature>
<evidence type="ECO:0000313" key="3">
    <source>
        <dbReference type="Proteomes" id="UP000433876"/>
    </source>
</evidence>
<dbReference type="AlphaFoldDB" id="A0A8S8ZHE0"/>
<evidence type="ECO:0000313" key="2">
    <source>
        <dbReference type="EMBL" id="KAA8629049.1"/>
    </source>
</evidence>
<feature type="compositionally biased region" description="Polar residues" evidence="1">
    <location>
        <begin position="389"/>
        <end position="405"/>
    </location>
</feature>
<dbReference type="OMA" id="ATHIIPT"/>
<accession>A0A8S8ZHE0</accession>
<feature type="region of interest" description="Disordered" evidence="1">
    <location>
        <begin position="170"/>
        <end position="250"/>
    </location>
</feature>
<sequence length="721" mass="77898">MLFTKVAAIVQNAAYQDMRTWMLSTRILFKVTVQQNTRSRWQFAQIALHHNSIHKCAVQRRTSATHIIPTRPSSRIKAATSTVDINFSSSFLAKHTSSASRASSYAPAEIAPMASDNQQAPAPRKAPLAEMSIRTLAQSSARSPTIASLAKKPKKALTLKEQRALYTAKAKAAGNNTEPSIRTVKVPVPKTSKPALNRSTISTSTAPKSNTRNPSSNKVATKPTTNRLKSTTKSNSTIFRPASNKKPTIKEKRETYEMTEKASHLKAAVIVGKPGEWARTWQKHTSFLNGYVKAKLESKSTTSPPADVKKKPLTLKEQRTAYAAKGKVIADVILEVAAPKTTTTFTAMKENVRPSSSMSSRSSKNHSSADKSSVPKSDSGIAQKENIRRVSSNKSPSKNRPTAKQSSDHHSTTAAPVVKNKAPTLKTQLKIHEATEKASHLKAAVIVGEPGQHAQIWGPRSSTSPESSSKIDDSDIASLAPKKKALTLKEQMAHYAARRASDSGSASPNTDDTEEAPAGSRRTSASSSSSRDRAKSPTREPSSSPRSRSRSPTLPPLVRKPLTAKEKLALHAARREAAIAAKEKAAAMSGSSRRASADSAVSSASNNNIPGPAPMTNMIAQIAPVADMDITPAAGSSTTTKTVTSPTTSTTSTSKENVPFNNNTNSSYEDNFHKTQAQGPLRKKRSHEEFSEDNENENKNVLQDRDTDYSNNRTTKRAKRN</sequence>
<gene>
    <name evidence="2" type="ORF">SMACR_03330</name>
</gene>
<feature type="region of interest" description="Disordered" evidence="1">
    <location>
        <begin position="493"/>
        <end position="563"/>
    </location>
</feature>
<reference evidence="2 3" key="1">
    <citation type="submission" date="2017-07" db="EMBL/GenBank/DDBJ databases">
        <title>Genome sequence of the Sordaria macrospora wild type strain R19027.</title>
        <authorList>
            <person name="Nowrousian M."/>
            <person name="Teichert I."/>
            <person name="Kueck U."/>
        </authorList>
    </citation>
    <scope>NUCLEOTIDE SEQUENCE [LARGE SCALE GENOMIC DNA]</scope>
    <source>
        <strain evidence="2 3">R19027</strain>
        <tissue evidence="2">Mycelium</tissue>
    </source>
</reference>
<name>A0A8S8ZHE0_SORMA</name>
<feature type="compositionally biased region" description="Low complexity" evidence="1">
    <location>
        <begin position="516"/>
        <end position="529"/>
    </location>
</feature>
<feature type="region of interest" description="Disordered" evidence="1">
    <location>
        <begin position="631"/>
        <end position="721"/>
    </location>
</feature>
<proteinExistence type="predicted"/>
<feature type="region of interest" description="Disordered" evidence="1">
    <location>
        <begin position="585"/>
        <end position="615"/>
    </location>
</feature>
<feature type="region of interest" description="Disordered" evidence="1">
    <location>
        <begin position="450"/>
        <end position="476"/>
    </location>
</feature>
<evidence type="ECO:0000256" key="1">
    <source>
        <dbReference type="SAM" id="MobiDB-lite"/>
    </source>
</evidence>
<feature type="compositionally biased region" description="Low complexity" evidence="1">
    <location>
        <begin position="636"/>
        <end position="654"/>
    </location>
</feature>
<feature type="compositionally biased region" description="Polar residues" evidence="1">
    <location>
        <begin position="655"/>
        <end position="678"/>
    </location>
</feature>
<dbReference type="VEuPathDB" id="FungiDB:SMAC_03330"/>
<feature type="compositionally biased region" description="Low complexity" evidence="1">
    <location>
        <begin position="539"/>
        <end position="552"/>
    </location>
</feature>
<dbReference type="EMBL" id="NMPR01000152">
    <property type="protein sequence ID" value="KAA8629049.1"/>
    <property type="molecule type" value="Genomic_DNA"/>
</dbReference>
<feature type="compositionally biased region" description="Polar residues" evidence="1">
    <location>
        <begin position="197"/>
        <end position="238"/>
    </location>
</feature>
<comment type="caution">
    <text evidence="2">The sequence shown here is derived from an EMBL/GenBank/DDBJ whole genome shotgun (WGS) entry which is preliminary data.</text>
</comment>
<feature type="compositionally biased region" description="Low complexity" evidence="1">
    <location>
        <begin position="355"/>
        <end position="372"/>
    </location>
</feature>
<feature type="compositionally biased region" description="Low complexity" evidence="1">
    <location>
        <begin position="586"/>
        <end position="605"/>
    </location>
</feature>
<protein>
    <submittedName>
        <fullName evidence="2">Uncharacterized protein</fullName>
    </submittedName>
</protein>
<organism evidence="2 3">
    <name type="scientific">Sordaria macrospora</name>
    <dbReference type="NCBI Taxonomy" id="5147"/>
    <lineage>
        <taxon>Eukaryota</taxon>
        <taxon>Fungi</taxon>
        <taxon>Dikarya</taxon>
        <taxon>Ascomycota</taxon>
        <taxon>Pezizomycotina</taxon>
        <taxon>Sordariomycetes</taxon>
        <taxon>Sordariomycetidae</taxon>
        <taxon>Sordariales</taxon>
        <taxon>Sordariaceae</taxon>
        <taxon>Sordaria</taxon>
    </lineage>
</organism>